<feature type="compositionally biased region" description="Low complexity" evidence="1">
    <location>
        <begin position="84"/>
        <end position="100"/>
    </location>
</feature>
<proteinExistence type="predicted"/>
<dbReference type="AlphaFoldDB" id="G0U0I0"/>
<protein>
    <submittedName>
        <fullName evidence="2">Uncharacterized protein</fullName>
    </submittedName>
</protein>
<name>G0U0I0_TRYVY</name>
<sequence length="294" mass="31485">MYGSHHRVAPLRHGAAITQRYEQRQVCEARHFSPADSCNRLTQQCDSQTGTQAAVFFTQRDTSASCSKGPAYTVPPAMQRPLLASSSASQQPQQRGSQPGVPFSQVSQSDGVLTELRGVIRTLSGAVERQERHLETSCQCLAHLSLIAEGQSAQVEAIRALTAEVHAMVDVMRGFSDHLPVARLVECTVPTASSRNAQSGMLDEQRKCLQSSQAAPSKGCSVVRPAREEGGADKNDLGESIDPDDMNGSTLGAAYLHTVGLKKVRLRGSVGSSTASVDHGRPQLPCGEDDIFSM</sequence>
<accession>G0U0I0</accession>
<evidence type="ECO:0000256" key="1">
    <source>
        <dbReference type="SAM" id="MobiDB-lite"/>
    </source>
</evidence>
<dbReference type="EMBL" id="HE573024">
    <property type="protein sequence ID" value="CCC49579.1"/>
    <property type="molecule type" value="Genomic_DNA"/>
</dbReference>
<feature type="region of interest" description="Disordered" evidence="1">
    <location>
        <begin position="219"/>
        <end position="245"/>
    </location>
</feature>
<dbReference type="VEuPathDB" id="TriTrypDB:TvY486_0801880"/>
<organism evidence="2">
    <name type="scientific">Trypanosoma vivax (strain Y486)</name>
    <dbReference type="NCBI Taxonomy" id="1055687"/>
    <lineage>
        <taxon>Eukaryota</taxon>
        <taxon>Discoba</taxon>
        <taxon>Euglenozoa</taxon>
        <taxon>Kinetoplastea</taxon>
        <taxon>Metakinetoplastina</taxon>
        <taxon>Trypanosomatida</taxon>
        <taxon>Trypanosomatidae</taxon>
        <taxon>Trypanosoma</taxon>
        <taxon>Duttonella</taxon>
    </lineage>
</organism>
<evidence type="ECO:0000313" key="2">
    <source>
        <dbReference type="EMBL" id="CCC49579.1"/>
    </source>
</evidence>
<feature type="compositionally biased region" description="Basic and acidic residues" evidence="1">
    <location>
        <begin position="225"/>
        <end position="237"/>
    </location>
</feature>
<feature type="region of interest" description="Disordered" evidence="1">
    <location>
        <begin position="84"/>
        <end position="108"/>
    </location>
</feature>
<feature type="region of interest" description="Disordered" evidence="1">
    <location>
        <begin position="271"/>
        <end position="294"/>
    </location>
</feature>
<gene>
    <name evidence="2" type="ORF">TVY486_0801880</name>
</gene>
<reference evidence="2" key="1">
    <citation type="journal article" date="2012" name="Proc. Natl. Acad. Sci. U.S.A.">
        <title>Antigenic diversity is generated by distinct evolutionary mechanisms in African trypanosome species.</title>
        <authorList>
            <person name="Jackson A.P."/>
            <person name="Berry A."/>
            <person name="Aslett M."/>
            <person name="Allison H.C."/>
            <person name="Burton P."/>
            <person name="Vavrova-Anderson J."/>
            <person name="Brown R."/>
            <person name="Browne H."/>
            <person name="Corton N."/>
            <person name="Hauser H."/>
            <person name="Gamble J."/>
            <person name="Gilderthorp R."/>
            <person name="Marcello L."/>
            <person name="McQuillan J."/>
            <person name="Otto T.D."/>
            <person name="Quail M.A."/>
            <person name="Sanders M.J."/>
            <person name="van Tonder A."/>
            <person name="Ginger M.L."/>
            <person name="Field M.C."/>
            <person name="Barry J.D."/>
            <person name="Hertz-Fowler C."/>
            <person name="Berriman M."/>
        </authorList>
    </citation>
    <scope>NUCLEOTIDE SEQUENCE</scope>
    <source>
        <strain evidence="2">Y486</strain>
    </source>
</reference>